<evidence type="ECO:0000256" key="2">
    <source>
        <dbReference type="ARBA" id="ARBA00022692"/>
    </source>
</evidence>
<keyword evidence="7 12" id="KW-0472">Membrane</keyword>
<dbReference type="InterPro" id="IPR017452">
    <property type="entry name" value="GPCR_Rhodpsn_7TM"/>
</dbReference>
<dbReference type="PRINTS" id="PR00237">
    <property type="entry name" value="GPCRRHODOPSN"/>
</dbReference>
<dbReference type="PRINTS" id="PR01157">
    <property type="entry name" value="P2YPURNOCPTR"/>
</dbReference>
<dbReference type="PANTHER" id="PTHR24237:SF37">
    <property type="entry name" value="COAGULATION FACTOR II (THROMBIN) RECEPTOR-LIKE 2-RELATED"/>
    <property type="match status" value="1"/>
</dbReference>
<feature type="transmembrane region" description="Helical" evidence="12">
    <location>
        <begin position="557"/>
        <end position="581"/>
    </location>
</feature>
<dbReference type="InterPro" id="IPR000276">
    <property type="entry name" value="GPCR_Rhodpsn"/>
</dbReference>
<keyword evidence="2 12" id="KW-0812">Transmembrane</keyword>
<feature type="transmembrane region" description="Helical" evidence="12">
    <location>
        <begin position="430"/>
        <end position="447"/>
    </location>
</feature>
<evidence type="ECO:0000256" key="3">
    <source>
        <dbReference type="ARBA" id="ARBA00022859"/>
    </source>
</evidence>
<keyword evidence="5" id="KW-0297">G-protein coupled receptor</keyword>
<evidence type="ECO:0000313" key="14">
    <source>
        <dbReference type="EMBL" id="PWA31889.1"/>
    </source>
</evidence>
<evidence type="ECO:0000259" key="13">
    <source>
        <dbReference type="PROSITE" id="PS50262"/>
    </source>
</evidence>
<feature type="transmembrane region" description="Helical" evidence="12">
    <location>
        <begin position="388"/>
        <end position="410"/>
    </location>
</feature>
<dbReference type="EMBL" id="NHOQ01000244">
    <property type="protein sequence ID" value="PWA31889.1"/>
    <property type="molecule type" value="Genomic_DNA"/>
</dbReference>
<evidence type="ECO:0000256" key="7">
    <source>
        <dbReference type="ARBA" id="ARBA00023136"/>
    </source>
</evidence>
<evidence type="ECO:0000256" key="12">
    <source>
        <dbReference type="SAM" id="Phobius"/>
    </source>
</evidence>
<evidence type="ECO:0000256" key="9">
    <source>
        <dbReference type="ARBA" id="ARBA00023170"/>
    </source>
</evidence>
<evidence type="ECO:0000256" key="11">
    <source>
        <dbReference type="SAM" id="MobiDB-lite"/>
    </source>
</evidence>
<organism evidence="14 15">
    <name type="scientific">Gambusia affinis</name>
    <name type="common">Western mosquitofish</name>
    <name type="synonym">Heterandria affinis</name>
    <dbReference type="NCBI Taxonomy" id="33528"/>
    <lineage>
        <taxon>Eukaryota</taxon>
        <taxon>Metazoa</taxon>
        <taxon>Chordata</taxon>
        <taxon>Craniata</taxon>
        <taxon>Vertebrata</taxon>
        <taxon>Euteleostomi</taxon>
        <taxon>Actinopterygii</taxon>
        <taxon>Neopterygii</taxon>
        <taxon>Teleostei</taxon>
        <taxon>Neoteleostei</taxon>
        <taxon>Acanthomorphata</taxon>
        <taxon>Ovalentaria</taxon>
        <taxon>Atherinomorphae</taxon>
        <taxon>Cyprinodontiformes</taxon>
        <taxon>Poeciliidae</taxon>
        <taxon>Poeciliinae</taxon>
        <taxon>Gambusia</taxon>
    </lineage>
</organism>
<keyword evidence="10" id="KW-0807">Transducer</keyword>
<feature type="domain" description="G-protein coupled receptors family 1 profile" evidence="13">
    <location>
        <begin position="368"/>
        <end position="618"/>
    </location>
</feature>
<feature type="transmembrane region" description="Helical" evidence="12">
    <location>
        <begin position="516"/>
        <end position="536"/>
    </location>
</feature>
<protein>
    <recommendedName>
        <fullName evidence="13">G-protein coupled receptors family 1 profile domain-containing protein</fullName>
    </recommendedName>
</protein>
<evidence type="ECO:0000256" key="10">
    <source>
        <dbReference type="ARBA" id="ARBA00023224"/>
    </source>
</evidence>
<dbReference type="FunFam" id="1.20.1070.10:FF:000017">
    <property type="entry name" value="lysophosphatidic acid receptor 4"/>
    <property type="match status" value="1"/>
</dbReference>
<dbReference type="Gene3D" id="1.20.1070.10">
    <property type="entry name" value="Rhodopsin 7-helix transmembrane proteins"/>
    <property type="match status" value="1"/>
</dbReference>
<evidence type="ECO:0000256" key="5">
    <source>
        <dbReference type="ARBA" id="ARBA00023040"/>
    </source>
</evidence>
<name>A0A315W785_GAMAF</name>
<keyword evidence="6" id="KW-1064">Adaptive immunity</keyword>
<comment type="subcellular location">
    <subcellularLocation>
        <location evidence="1">Membrane</location>
        <topology evidence="1">Multi-pass membrane protein</topology>
    </subcellularLocation>
</comment>
<dbReference type="GO" id="GO:0008142">
    <property type="term" value="F:oxysterol binding"/>
    <property type="evidence" value="ECO:0007669"/>
    <property type="project" value="InterPro"/>
</dbReference>
<evidence type="ECO:0000256" key="4">
    <source>
        <dbReference type="ARBA" id="ARBA00022989"/>
    </source>
</evidence>
<feature type="region of interest" description="Disordered" evidence="11">
    <location>
        <begin position="111"/>
        <end position="148"/>
    </location>
</feature>
<proteinExistence type="predicted"/>
<dbReference type="InterPro" id="IPR047160">
    <property type="entry name" value="GP183-like"/>
</dbReference>
<evidence type="ECO:0000256" key="6">
    <source>
        <dbReference type="ARBA" id="ARBA00023130"/>
    </source>
</evidence>
<evidence type="ECO:0000256" key="8">
    <source>
        <dbReference type="ARBA" id="ARBA00023157"/>
    </source>
</evidence>
<keyword evidence="3" id="KW-0391">Immunity</keyword>
<keyword evidence="8" id="KW-1015">Disulfide bond</keyword>
<dbReference type="GO" id="GO:0016020">
    <property type="term" value="C:membrane"/>
    <property type="evidence" value="ECO:0007669"/>
    <property type="project" value="UniProtKB-SubCell"/>
</dbReference>
<evidence type="ECO:0000313" key="15">
    <source>
        <dbReference type="Proteomes" id="UP000250572"/>
    </source>
</evidence>
<keyword evidence="4 12" id="KW-1133">Transmembrane helix</keyword>
<dbReference type="Proteomes" id="UP000250572">
    <property type="component" value="Unassembled WGS sequence"/>
</dbReference>
<feature type="compositionally biased region" description="Basic and acidic residues" evidence="11">
    <location>
        <begin position="117"/>
        <end position="133"/>
    </location>
</feature>
<comment type="caution">
    <text evidence="14">The sequence shown here is derived from an EMBL/GenBank/DDBJ whole genome shotgun (WGS) entry which is preliminary data.</text>
</comment>
<dbReference type="AlphaFoldDB" id="A0A315W785"/>
<dbReference type="Pfam" id="PF00001">
    <property type="entry name" value="7tm_1"/>
    <property type="match status" value="1"/>
</dbReference>
<dbReference type="CDD" id="cd14982">
    <property type="entry name" value="7tmA_purinoceptor-like"/>
    <property type="match status" value="1"/>
</dbReference>
<reference evidence="14 15" key="1">
    <citation type="journal article" date="2018" name="G3 (Bethesda)">
        <title>A High-Quality Reference Genome for the Invasive Mosquitofish Gambusia affinis Using a Chicago Library.</title>
        <authorList>
            <person name="Hoffberg S.L."/>
            <person name="Troendle N.J."/>
            <person name="Glenn T.C."/>
            <person name="Mahmud O."/>
            <person name="Louha S."/>
            <person name="Chalopin D."/>
            <person name="Bennetzen J.L."/>
            <person name="Mauricio R."/>
        </authorList>
    </citation>
    <scope>NUCLEOTIDE SEQUENCE [LARGE SCALE GENOMIC DNA]</scope>
    <source>
        <strain evidence="14">NE01/NJP1002.9</strain>
        <tissue evidence="14">Muscle</tissue>
    </source>
</reference>
<dbReference type="STRING" id="33528.ENSGAFP00000029582"/>
<dbReference type="GO" id="GO:0002250">
    <property type="term" value="P:adaptive immune response"/>
    <property type="evidence" value="ECO:0007669"/>
    <property type="project" value="UniProtKB-KW"/>
</dbReference>
<feature type="transmembrane region" description="Helical" evidence="12">
    <location>
        <begin position="351"/>
        <end position="376"/>
    </location>
</feature>
<keyword evidence="15" id="KW-1185">Reference proteome</keyword>
<feature type="transmembrane region" description="Helical" evidence="12">
    <location>
        <begin position="467"/>
        <end position="489"/>
    </location>
</feature>
<dbReference type="GO" id="GO:0004930">
    <property type="term" value="F:G protein-coupled receptor activity"/>
    <property type="evidence" value="ECO:0007669"/>
    <property type="project" value="UniProtKB-KW"/>
</dbReference>
<keyword evidence="9" id="KW-0675">Receptor</keyword>
<dbReference type="PROSITE" id="PS50262">
    <property type="entry name" value="G_PROTEIN_RECEP_F1_2"/>
    <property type="match status" value="1"/>
</dbReference>
<dbReference type="PANTHER" id="PTHR24237">
    <property type="entry name" value="G-PROTEIN COUPLED RECEPTOR"/>
    <property type="match status" value="1"/>
</dbReference>
<gene>
    <name evidence="14" type="ORF">CCH79_00006411</name>
</gene>
<accession>A0A315W785</accession>
<dbReference type="SUPFAM" id="SSF81321">
    <property type="entry name" value="Family A G protein-coupled receptor-like"/>
    <property type="match status" value="1"/>
</dbReference>
<evidence type="ECO:0000256" key="1">
    <source>
        <dbReference type="ARBA" id="ARBA00004141"/>
    </source>
</evidence>
<sequence>MLPWARNYGNRLLSGTELSQPCKRAEPQQHRKLTSQKEKVAQSLRLSSILKTTSVLLRETGKKRRKFEVHIGFVSMLGSVPRMASLPAEGDVSTTTVGLGAEEAPLLINRLTGQRQSNHDQKSAPAHPEERKEKGKGKRRRGRESLERQILHKCNDDVKNENEKSKAVNATGHWPRIRLSSVTHCVALRHDGIISAAPRTPCPGLFTHRDWSVSQRNGPMSSSEENNVIQTKQTEAFNSSNHKTQSVWRGFPPLFLPKSGRILDAVFKINRHLGFGEKFPHDLKHGLHLPSGLKYTDGKYPTERDPPTPPAAVHSLSATLMFRSDSTQYRTLCCVHDKLTSCSDPKAEFQYYLFPTVYILALIIGLPGNLVALYVFTIRTSPRTAFSVYISNLAAADIIILCMLPLRIHYHLHKNEWEFGDFACQLTGTLYYANIYMSICFMTCICVDRYMATVYPHTYLRMRNPKWSLLVSVALWCFGGVAILVFILMGPLERGDDHSCFENFATREWNDRLRSYSIVSLVFGSLMPSVIIVVCYPLAAKRISMIGTKTAQKAVRVIYTILAITLFCFLPHHVVYLLHLLQRLEVIQNCSVRTSIYNARRVTMALIILNTCLDPVLYYITTSHFRWEHLKRTWLWGIVSRRRGVYTISRMTNKMTQLYLITPRQQQDFGVGIFGRRGDFYNDGFHHDCSIRKVLDDSVERVRVTVRVLELHAAGTLGFVITAVVSPLAGISQNVACIVRLDLQLIIHLPGAQQKQLDLPSNGASIWHRTRWD</sequence>